<dbReference type="AlphaFoldDB" id="A0A0C5KC08"/>
<accession>A0A0C5KC08</accession>
<dbReference type="ESTHER" id="9orth-a0a0c5kc08">
    <property type="family name" value="Carb_B_Arthropoda"/>
</dbReference>
<keyword evidence="4" id="KW-0325">Glycoprotein</keyword>
<dbReference type="InterPro" id="IPR019819">
    <property type="entry name" value="Carboxylesterase_B_CS"/>
</dbReference>
<sequence>MKSSLRHCLLIIFIIQYCTAQGNYVTVQTSLGSLRGQAEHSVSGQTMYTFKGVPYAEPPVGTLRFQPPVAKTSWNGVRDALSGGSMCVQVNSGTFGGQEDCLFLNVYTPELPAGTTTLRPVMVFIHGGGFINGEGITYGPDYFVEAGVVAVTINYRLGPLGFLSTEDLVVPGNMGMKDQVQALRWIQQNIAAFGGDPNSVTIFGQSAGGASVHYLVLSPLAKGLFHKAIAESGAALNPWAFARNTRDRAYRLAQSLGYSGANNSAEIVQFLSTVDAYQLVANPYAALPMEDIMGIFQMVFVPSVEPQHDGAFLTGEPTQLLSQGVYNDVPYITGGTSAECLFYVAPSGGLSTAEQIAQLDQNFESMIGPDLRLPTAEQRTQGAREVRSFYYGDATITLQQNSTTVACTSSLLFGEGIDVVVQRMAQHSTQPIYYYYFSYVGPLTAYPGLEGAGHGNEVNYMFHWGGGENLQPGSEGAITRSRLIQMWTNFARYGNPTPTVDSVITQYWTPYTTGGKAYLHFDVNLSIESNLKQYEFDFWHNLLP</sequence>
<name>A0A0C5KC08_9ORTH</name>
<evidence type="ECO:0000256" key="4">
    <source>
        <dbReference type="ARBA" id="ARBA00023180"/>
    </source>
</evidence>
<keyword evidence="2" id="KW-0719">Serine esterase</keyword>
<dbReference type="GO" id="GO:0052689">
    <property type="term" value="F:carboxylic ester hydrolase activity"/>
    <property type="evidence" value="ECO:0007669"/>
    <property type="project" value="UniProtKB-KW"/>
</dbReference>
<proteinExistence type="evidence at transcript level"/>
<evidence type="ECO:0000259" key="6">
    <source>
        <dbReference type="Pfam" id="PF00135"/>
    </source>
</evidence>
<dbReference type="Pfam" id="PF00135">
    <property type="entry name" value="COesterase"/>
    <property type="match status" value="1"/>
</dbReference>
<dbReference type="PROSITE" id="PS00122">
    <property type="entry name" value="CARBOXYLESTERASE_B_1"/>
    <property type="match status" value="1"/>
</dbReference>
<dbReference type="EMBL" id="KP114638">
    <property type="protein sequence ID" value="AJP62550.1"/>
    <property type="molecule type" value="mRNA"/>
</dbReference>
<dbReference type="InterPro" id="IPR050309">
    <property type="entry name" value="Type-B_Carboxylest/Lipase"/>
</dbReference>
<keyword evidence="5" id="KW-0732">Signal</keyword>
<dbReference type="InterPro" id="IPR029058">
    <property type="entry name" value="AB_hydrolase_fold"/>
</dbReference>
<reference evidence="7" key="1">
    <citation type="submission" date="2014-11" db="EMBL/GenBank/DDBJ databases">
        <title>Bioinformatics analysis of carboxylesterase genes from Oxya chinensis.</title>
        <authorList>
            <person name="Liu J."/>
            <person name="Zhang J."/>
            <person name="Li D."/>
            <person name="Zhang T."/>
            <person name="Zhang J."/>
            <person name="Ma E."/>
        </authorList>
    </citation>
    <scope>NUCLEOTIDE SEQUENCE</scope>
</reference>
<protein>
    <recommendedName>
        <fullName evidence="5">Carboxylic ester hydrolase</fullName>
        <ecNumber evidence="5">3.1.1.-</ecNumber>
    </recommendedName>
</protein>
<evidence type="ECO:0000256" key="3">
    <source>
        <dbReference type="ARBA" id="ARBA00022801"/>
    </source>
</evidence>
<dbReference type="InterPro" id="IPR002018">
    <property type="entry name" value="CarbesteraseB"/>
</dbReference>
<evidence type="ECO:0000256" key="1">
    <source>
        <dbReference type="ARBA" id="ARBA00005964"/>
    </source>
</evidence>
<dbReference type="PROSITE" id="PS00941">
    <property type="entry name" value="CARBOXYLESTERASE_B_2"/>
    <property type="match status" value="1"/>
</dbReference>
<feature type="signal peptide" evidence="5">
    <location>
        <begin position="1"/>
        <end position="20"/>
    </location>
</feature>
<gene>
    <name evidence="7" type="primary">CesA9</name>
</gene>
<comment type="similarity">
    <text evidence="1 5">Belongs to the type-B carboxylesterase/lipase family.</text>
</comment>
<dbReference type="SUPFAM" id="SSF53474">
    <property type="entry name" value="alpha/beta-Hydrolases"/>
    <property type="match status" value="1"/>
</dbReference>
<keyword evidence="3 5" id="KW-0378">Hydrolase</keyword>
<dbReference type="EC" id="3.1.1.-" evidence="5"/>
<dbReference type="InterPro" id="IPR019826">
    <property type="entry name" value="Carboxylesterase_B_AS"/>
</dbReference>
<evidence type="ECO:0000256" key="2">
    <source>
        <dbReference type="ARBA" id="ARBA00022487"/>
    </source>
</evidence>
<feature type="chain" id="PRO_5005111670" description="Carboxylic ester hydrolase" evidence="5">
    <location>
        <begin position="21"/>
        <end position="544"/>
    </location>
</feature>
<feature type="domain" description="Carboxylesterase type B" evidence="6">
    <location>
        <begin position="26"/>
        <end position="539"/>
    </location>
</feature>
<dbReference type="PANTHER" id="PTHR11559">
    <property type="entry name" value="CARBOXYLESTERASE"/>
    <property type="match status" value="1"/>
</dbReference>
<dbReference type="Gene3D" id="3.40.50.1820">
    <property type="entry name" value="alpha/beta hydrolase"/>
    <property type="match status" value="1"/>
</dbReference>
<organism evidence="7">
    <name type="scientific">Oxya chinensis</name>
    <dbReference type="NCBI Taxonomy" id="165482"/>
    <lineage>
        <taxon>Eukaryota</taxon>
        <taxon>Metazoa</taxon>
        <taxon>Ecdysozoa</taxon>
        <taxon>Arthropoda</taxon>
        <taxon>Hexapoda</taxon>
        <taxon>Insecta</taxon>
        <taxon>Pterygota</taxon>
        <taxon>Neoptera</taxon>
        <taxon>Polyneoptera</taxon>
        <taxon>Orthoptera</taxon>
        <taxon>Caelifera</taxon>
        <taxon>Acrididea</taxon>
        <taxon>Acridomorpha</taxon>
        <taxon>Acridoidea</taxon>
        <taxon>Acrididae</taxon>
        <taxon>Oxyinae</taxon>
        <taxon>Oxya</taxon>
    </lineage>
</organism>
<evidence type="ECO:0000313" key="7">
    <source>
        <dbReference type="EMBL" id="AJP62550.1"/>
    </source>
</evidence>
<evidence type="ECO:0000256" key="5">
    <source>
        <dbReference type="RuleBase" id="RU361235"/>
    </source>
</evidence>